<dbReference type="GeneID" id="93451701"/>
<name>A1AZ94_PARDP</name>
<dbReference type="AlphaFoldDB" id="A1AZ94"/>
<proteinExistence type="predicted"/>
<dbReference type="CDD" id="cd00586">
    <property type="entry name" value="4HBT"/>
    <property type="match status" value="1"/>
</dbReference>
<reference evidence="2" key="1">
    <citation type="submission" date="2006-12" db="EMBL/GenBank/DDBJ databases">
        <title>Complete sequence of chromosome 1 of Paracoccus denitrificans PD1222.</title>
        <authorList>
            <person name="Copeland A."/>
            <person name="Lucas S."/>
            <person name="Lapidus A."/>
            <person name="Barry K."/>
            <person name="Detter J.C."/>
            <person name="Glavina del Rio T."/>
            <person name="Hammon N."/>
            <person name="Israni S."/>
            <person name="Dalin E."/>
            <person name="Tice H."/>
            <person name="Pitluck S."/>
            <person name="Munk A.C."/>
            <person name="Brettin T."/>
            <person name="Bruce D."/>
            <person name="Han C."/>
            <person name="Tapia R."/>
            <person name="Gilna P."/>
            <person name="Schmutz J."/>
            <person name="Larimer F."/>
            <person name="Land M."/>
            <person name="Hauser L."/>
            <person name="Kyrpides N."/>
            <person name="Lykidis A."/>
            <person name="Spiro S."/>
            <person name="Richardson D.J."/>
            <person name="Moir J.W.B."/>
            <person name="Ferguson S.J."/>
            <person name="van Spanning R.J.M."/>
            <person name="Richardson P."/>
        </authorList>
    </citation>
    <scope>NUCLEOTIDE SEQUENCE [LARGE SCALE GENOMIC DNA]</scope>
    <source>
        <strain evidence="2">Pd 1222</strain>
    </source>
</reference>
<accession>A1AZ94</accession>
<dbReference type="KEGG" id="pde:Pden_0476"/>
<dbReference type="STRING" id="318586.Pden_0476"/>
<gene>
    <name evidence="1" type="ordered locus">Pden_0476</name>
</gene>
<keyword evidence="2" id="KW-1185">Reference proteome</keyword>
<dbReference type="OrthoDB" id="7597365at2"/>
<dbReference type="HOGENOM" id="CLU_101141_6_1_5"/>
<evidence type="ECO:0000313" key="1">
    <source>
        <dbReference type="EMBL" id="ABL68588.1"/>
    </source>
</evidence>
<dbReference type="InterPro" id="IPR029069">
    <property type="entry name" value="HotDog_dom_sf"/>
</dbReference>
<sequence>MDDSKPRQIETGRRVVYPWYCDVMGHLATQHYMAFLDDAFLHFMAELAPLPQPERLGWADVRHEIDYLAELRAGNLVVLRSSLLAIGRKSIRHQTEIRRQGCGTVCARVISTTVRFDLDARRAIDVEPGIAARAQALDLLPRAASKPSCP</sequence>
<dbReference type="Proteomes" id="UP000000361">
    <property type="component" value="Chromosome 1"/>
</dbReference>
<dbReference type="Pfam" id="PF13279">
    <property type="entry name" value="4HBT_2"/>
    <property type="match status" value="1"/>
</dbReference>
<dbReference type="Gene3D" id="3.10.129.10">
    <property type="entry name" value="Hotdog Thioesterase"/>
    <property type="match status" value="1"/>
</dbReference>
<evidence type="ECO:0000313" key="2">
    <source>
        <dbReference type="Proteomes" id="UP000000361"/>
    </source>
</evidence>
<dbReference type="RefSeq" id="WP_011746821.1">
    <property type="nucleotide sequence ID" value="NC_008686.1"/>
</dbReference>
<protein>
    <submittedName>
        <fullName evidence="1">Thioesterase superfamily protein</fullName>
    </submittedName>
</protein>
<dbReference type="eggNOG" id="COG0824">
    <property type="taxonomic scope" value="Bacteria"/>
</dbReference>
<organism evidence="1 2">
    <name type="scientific">Paracoccus denitrificans (strain Pd 1222)</name>
    <dbReference type="NCBI Taxonomy" id="318586"/>
    <lineage>
        <taxon>Bacteria</taxon>
        <taxon>Pseudomonadati</taxon>
        <taxon>Pseudomonadota</taxon>
        <taxon>Alphaproteobacteria</taxon>
        <taxon>Rhodobacterales</taxon>
        <taxon>Paracoccaceae</taxon>
        <taxon>Paracoccus</taxon>
    </lineage>
</organism>
<dbReference type="EnsemblBacteria" id="ABL68588">
    <property type="protein sequence ID" value="ABL68588"/>
    <property type="gene ID" value="Pden_0476"/>
</dbReference>
<dbReference type="EMBL" id="CP000489">
    <property type="protein sequence ID" value="ABL68588.1"/>
    <property type="molecule type" value="Genomic_DNA"/>
</dbReference>
<dbReference type="SUPFAM" id="SSF54637">
    <property type="entry name" value="Thioesterase/thiol ester dehydrase-isomerase"/>
    <property type="match status" value="1"/>
</dbReference>